<dbReference type="EMBL" id="CAQQ02134057">
    <property type="status" value="NOT_ANNOTATED_CDS"/>
    <property type="molecule type" value="Genomic_DNA"/>
</dbReference>
<dbReference type="PANTHER" id="PTHR10009:SF18">
    <property type="entry name" value="PROTEIN YELLOW-LIKE PROTEIN"/>
    <property type="match status" value="1"/>
</dbReference>
<evidence type="ECO:0000256" key="2">
    <source>
        <dbReference type="ARBA" id="ARBA00009127"/>
    </source>
</evidence>
<dbReference type="EMBL" id="CAQQ02134058">
    <property type="status" value="NOT_ANNOTATED_CDS"/>
    <property type="molecule type" value="Genomic_DNA"/>
</dbReference>
<evidence type="ECO:0000256" key="4">
    <source>
        <dbReference type="ARBA" id="ARBA00022729"/>
    </source>
</evidence>
<dbReference type="InterPro" id="IPR017996">
    <property type="entry name" value="MRJP/yellow-related"/>
</dbReference>
<dbReference type="AlphaFoldDB" id="T1GIT8"/>
<evidence type="ECO:0008006" key="7">
    <source>
        <dbReference type="Google" id="ProtNLM"/>
    </source>
</evidence>
<evidence type="ECO:0000256" key="3">
    <source>
        <dbReference type="ARBA" id="ARBA00022525"/>
    </source>
</evidence>
<protein>
    <recommendedName>
        <fullName evidence="7">Bee-milk protein</fullName>
    </recommendedName>
</protein>
<keyword evidence="6" id="KW-1185">Reference proteome</keyword>
<sequence>MVVNPNNGEIYITAHRLFSPIGMVPYSLGVQRSYEFNAPVYPFPSFEENQNAPYGIYSAVSTTQDKCGNLWIVDQGIKTITDPQPVYPPGLFAYNFAARKITYRYRFPQEFFTDRGTTTTRLIVDSYYGCDKMKLIVADTLNYCLLVHDMETGSSWKVCHPTMNYDPKYADFKYENYTLSDLPTGVYRSRNHNQILEEEKGKLNLDEKHKEIVWNGKIKKAKRTLSISLVNQRHQGLGRFYKEISGILKKQWVAGLKIVSNILMGTHFL</sequence>
<evidence type="ECO:0000256" key="1">
    <source>
        <dbReference type="ARBA" id="ARBA00004613"/>
    </source>
</evidence>
<comment type="similarity">
    <text evidence="2">Belongs to the major royal jelly protein family.</text>
</comment>
<evidence type="ECO:0000313" key="5">
    <source>
        <dbReference type="EnsemblMetazoa" id="MESCA003373-PA"/>
    </source>
</evidence>
<dbReference type="InterPro" id="IPR011042">
    <property type="entry name" value="6-blade_b-propeller_TolB-like"/>
</dbReference>
<dbReference type="Pfam" id="PF03022">
    <property type="entry name" value="MRJP"/>
    <property type="match status" value="1"/>
</dbReference>
<dbReference type="Proteomes" id="UP000015102">
    <property type="component" value="Unassembled WGS sequence"/>
</dbReference>
<comment type="subcellular location">
    <subcellularLocation>
        <location evidence="1">Secreted</location>
    </subcellularLocation>
</comment>
<keyword evidence="3" id="KW-0964">Secreted</keyword>
<keyword evidence="4" id="KW-0732">Signal</keyword>
<dbReference type="EnsemblMetazoa" id="MESCA003373-RA">
    <property type="protein sequence ID" value="MESCA003373-PA"/>
    <property type="gene ID" value="MESCA003373"/>
</dbReference>
<dbReference type="HOGENOM" id="CLU_1035436_0_0_1"/>
<accession>T1GIT8</accession>
<dbReference type="Gene3D" id="2.120.10.30">
    <property type="entry name" value="TolB, C-terminal domain"/>
    <property type="match status" value="1"/>
</dbReference>
<dbReference type="GO" id="GO:0005576">
    <property type="term" value="C:extracellular region"/>
    <property type="evidence" value="ECO:0007669"/>
    <property type="project" value="UniProtKB-SubCell"/>
</dbReference>
<organism evidence="5 6">
    <name type="scientific">Megaselia scalaris</name>
    <name type="common">Humpbacked fly</name>
    <name type="synonym">Phora scalaris</name>
    <dbReference type="NCBI Taxonomy" id="36166"/>
    <lineage>
        <taxon>Eukaryota</taxon>
        <taxon>Metazoa</taxon>
        <taxon>Ecdysozoa</taxon>
        <taxon>Arthropoda</taxon>
        <taxon>Hexapoda</taxon>
        <taxon>Insecta</taxon>
        <taxon>Pterygota</taxon>
        <taxon>Neoptera</taxon>
        <taxon>Endopterygota</taxon>
        <taxon>Diptera</taxon>
        <taxon>Brachycera</taxon>
        <taxon>Muscomorpha</taxon>
        <taxon>Platypezoidea</taxon>
        <taxon>Phoridae</taxon>
        <taxon>Megaseliini</taxon>
        <taxon>Megaselia</taxon>
    </lineage>
</organism>
<dbReference type="STRING" id="36166.T1GIT8"/>
<reference evidence="6" key="1">
    <citation type="submission" date="2013-02" db="EMBL/GenBank/DDBJ databases">
        <authorList>
            <person name="Hughes D."/>
        </authorList>
    </citation>
    <scope>NUCLEOTIDE SEQUENCE</scope>
    <source>
        <strain>Durham</strain>
        <strain evidence="6">NC isolate 2 -- Noor lab</strain>
    </source>
</reference>
<name>T1GIT8_MEGSC</name>
<dbReference type="PANTHER" id="PTHR10009">
    <property type="entry name" value="PROTEIN YELLOW-RELATED"/>
    <property type="match status" value="1"/>
</dbReference>
<proteinExistence type="inferred from homology"/>
<reference evidence="5" key="2">
    <citation type="submission" date="2015-06" db="UniProtKB">
        <authorList>
            <consortium name="EnsemblMetazoa"/>
        </authorList>
    </citation>
    <scope>IDENTIFICATION</scope>
</reference>
<evidence type="ECO:0000313" key="6">
    <source>
        <dbReference type="Proteomes" id="UP000015102"/>
    </source>
</evidence>